<gene>
    <name evidence="2" type="ORF">RFN28_33855</name>
</gene>
<dbReference type="SUPFAM" id="SSF53187">
    <property type="entry name" value="Zn-dependent exopeptidases"/>
    <property type="match status" value="1"/>
</dbReference>
<feature type="region of interest" description="Disordered" evidence="1">
    <location>
        <begin position="66"/>
        <end position="85"/>
    </location>
</feature>
<evidence type="ECO:0000313" key="3">
    <source>
        <dbReference type="Proteomes" id="UP001287059"/>
    </source>
</evidence>
<name>A0ABU4Y8W9_9HYPH</name>
<dbReference type="EMBL" id="JAVIIW010000086">
    <property type="protein sequence ID" value="MDX8483387.1"/>
    <property type="molecule type" value="Genomic_DNA"/>
</dbReference>
<organism evidence="2 3">
    <name type="scientific">Mesorhizobium album</name>
    <dbReference type="NCBI Taxonomy" id="3072314"/>
    <lineage>
        <taxon>Bacteria</taxon>
        <taxon>Pseudomonadati</taxon>
        <taxon>Pseudomonadota</taxon>
        <taxon>Alphaproteobacteria</taxon>
        <taxon>Hyphomicrobiales</taxon>
        <taxon>Phyllobacteriaceae</taxon>
        <taxon>Mesorhizobium</taxon>
    </lineage>
</organism>
<evidence type="ECO:0000256" key="1">
    <source>
        <dbReference type="SAM" id="MobiDB-lite"/>
    </source>
</evidence>
<comment type="caution">
    <text evidence="2">The sequence shown here is derived from an EMBL/GenBank/DDBJ whole genome shotgun (WGS) entry which is preliminary data.</text>
</comment>
<accession>A0ABU4Y8W9</accession>
<dbReference type="Proteomes" id="UP001287059">
    <property type="component" value="Unassembled WGS sequence"/>
</dbReference>
<evidence type="ECO:0000313" key="2">
    <source>
        <dbReference type="EMBL" id="MDX8483387.1"/>
    </source>
</evidence>
<dbReference type="RefSeq" id="WP_320291474.1">
    <property type="nucleotide sequence ID" value="NZ_JAVIIW010000086.1"/>
</dbReference>
<proteinExistence type="predicted"/>
<protein>
    <submittedName>
        <fullName evidence="2">Uncharacterized protein</fullName>
    </submittedName>
</protein>
<sequence length="85" mass="9305">MVSIENLRGIQGKATAWRRHLCKNSELDYRVLDKAGFVTEKLASFGINHVERGITETRIVALILGEGRDGPTTGPRADVDARANA</sequence>
<reference evidence="2 3" key="1">
    <citation type="submission" date="2023-08" db="EMBL/GenBank/DDBJ databases">
        <title>Implementing the SeqCode for naming new Mesorhizobium species isolated from Vachellia karroo root nodules.</title>
        <authorList>
            <person name="Van Lill M."/>
        </authorList>
    </citation>
    <scope>NUCLEOTIDE SEQUENCE [LARGE SCALE GENOMIC DNA]</scope>
    <source>
        <strain evidence="2 3">VK24D</strain>
    </source>
</reference>
<dbReference type="Gene3D" id="3.40.630.10">
    <property type="entry name" value="Zn peptidases"/>
    <property type="match status" value="1"/>
</dbReference>
<keyword evidence="3" id="KW-1185">Reference proteome</keyword>